<accession>A0A6C0E9V3</accession>
<feature type="coiled-coil region" evidence="1">
    <location>
        <begin position="162"/>
        <end position="285"/>
    </location>
</feature>
<reference evidence="3" key="1">
    <citation type="journal article" date="2020" name="Nature">
        <title>Giant virus diversity and host interactions through global metagenomics.</title>
        <authorList>
            <person name="Schulz F."/>
            <person name="Roux S."/>
            <person name="Paez-Espino D."/>
            <person name="Jungbluth S."/>
            <person name="Walsh D.A."/>
            <person name="Denef V.J."/>
            <person name="McMahon K.D."/>
            <person name="Konstantinidis K.T."/>
            <person name="Eloe-Fadrosh E.A."/>
            <person name="Kyrpides N.C."/>
            <person name="Woyke T."/>
        </authorList>
    </citation>
    <scope>NUCLEOTIDE SEQUENCE</scope>
    <source>
        <strain evidence="3">GVMAG-M-3300023179-152</strain>
    </source>
</reference>
<sequence length="690" mass="81554">MKSKTTKPRLNNTKKRNNTRRKKGGGENELYNLVFNLPSGPKTRKFENEFSEYIERMLELQDKSKTSSKQKEKVDNANELNNTKNELIKYINQLPNNIDKKVKVSPVNTERSIWGPPMYIVANLIEHKGQRREILDSLKNKNFEYDEARLNALIDSVDKSRAEEKENERRIKEEIKTRMKEEKKKEVENVVIEEVKPKTVFNIIDDIDEEEQEKKKAAELAKQIQKQKEKEWEAEQQKIKDEIKTNAERVKREQEKKENIKRETMEQHLKLLQEQEQKNSNHTGQIKPLNITKIEPTKNERKQQDTNIVAIAEKNKEYVNELLNENTDNVIKSPEETKEEKVTEAKKEPILTKRPVDPDHRLYDIRTIPDYWRRHFPEDELYIFRDYMLSVLNDIHLLYQITNDFFPSFRIETKHNKYINNLVNDPTLDDNILPYIQNYDTHIRFILLFIGLMSNILQNECILVLKGGKAIQMNCKNPYESNDIDIVILTNKQNKKEIPLEMSKLLIWIVSQQQQKIINNMSMIDKDKPEPIIKLSILTKYGYEAVLDIGFNGPKEEIKSYISNLTKTDTRHLHFKYLINHKPFLIKYPIFYISQSVDGMIKEKIYYYLKYVVLKNYTPEDNVEIFIPKMYKSLKTLFACKNKRKDQIPGIINTVMNEKSKYLDGISSKNKNDIVGELISNIFPGSQNRM</sequence>
<feature type="compositionally biased region" description="Basic residues" evidence="2">
    <location>
        <begin position="1"/>
        <end position="23"/>
    </location>
</feature>
<name>A0A6C0E9V3_9ZZZZ</name>
<organism evidence="3">
    <name type="scientific">viral metagenome</name>
    <dbReference type="NCBI Taxonomy" id="1070528"/>
    <lineage>
        <taxon>unclassified sequences</taxon>
        <taxon>metagenomes</taxon>
        <taxon>organismal metagenomes</taxon>
    </lineage>
</organism>
<dbReference type="EMBL" id="MN739770">
    <property type="protein sequence ID" value="QHT25532.1"/>
    <property type="molecule type" value="Genomic_DNA"/>
</dbReference>
<evidence type="ECO:0000256" key="1">
    <source>
        <dbReference type="SAM" id="Coils"/>
    </source>
</evidence>
<proteinExistence type="predicted"/>
<evidence type="ECO:0000256" key="2">
    <source>
        <dbReference type="SAM" id="MobiDB-lite"/>
    </source>
</evidence>
<feature type="region of interest" description="Disordered" evidence="2">
    <location>
        <begin position="1"/>
        <end position="34"/>
    </location>
</feature>
<evidence type="ECO:0000313" key="3">
    <source>
        <dbReference type="EMBL" id="QHT25532.1"/>
    </source>
</evidence>
<protein>
    <submittedName>
        <fullName evidence="3">Uncharacterized protein</fullName>
    </submittedName>
</protein>
<keyword evidence="1" id="KW-0175">Coiled coil</keyword>
<dbReference type="AlphaFoldDB" id="A0A6C0E9V3"/>